<evidence type="ECO:0000313" key="2">
    <source>
        <dbReference type="EMBL" id="CAL5219692.1"/>
    </source>
</evidence>
<sequence length="200" mass="22710">MLQGSLLRVHLVVAKGPGHQEDWSPPPRKDPEQKFRRLGGKHSGGNYTYKRHSWWSEAPRIRLRDRDERVNNLWGELAALNERLAGGDPVFARKRIDYLRVRKEHWARIISAATEYDTAITLAQLEAANRKVAEALEDSGMRERAPVGVLKRRLMTLQADVAAAHERLHNTEVRLADNLARIQALQSGKRDANSREDATG</sequence>
<organism evidence="2 3">
    <name type="scientific">Coccomyxa viridis</name>
    <dbReference type="NCBI Taxonomy" id="1274662"/>
    <lineage>
        <taxon>Eukaryota</taxon>
        <taxon>Viridiplantae</taxon>
        <taxon>Chlorophyta</taxon>
        <taxon>core chlorophytes</taxon>
        <taxon>Trebouxiophyceae</taxon>
        <taxon>Trebouxiophyceae incertae sedis</taxon>
        <taxon>Coccomyxaceae</taxon>
        <taxon>Coccomyxa</taxon>
    </lineage>
</organism>
<comment type="caution">
    <text evidence="2">The sequence shown here is derived from an EMBL/GenBank/DDBJ whole genome shotgun (WGS) entry which is preliminary data.</text>
</comment>
<evidence type="ECO:0000313" key="3">
    <source>
        <dbReference type="Proteomes" id="UP001497392"/>
    </source>
</evidence>
<protein>
    <submittedName>
        <fullName evidence="2">G1580 protein</fullName>
    </submittedName>
</protein>
<feature type="region of interest" description="Disordered" evidence="1">
    <location>
        <begin position="17"/>
        <end position="44"/>
    </location>
</feature>
<feature type="compositionally biased region" description="Basic and acidic residues" evidence="1">
    <location>
        <begin position="18"/>
        <end position="35"/>
    </location>
</feature>
<evidence type="ECO:0000256" key="1">
    <source>
        <dbReference type="SAM" id="MobiDB-lite"/>
    </source>
</evidence>
<dbReference type="Proteomes" id="UP001497392">
    <property type="component" value="Unassembled WGS sequence"/>
</dbReference>
<keyword evidence="3" id="KW-1185">Reference proteome</keyword>
<dbReference type="EMBL" id="CAXHTA020000002">
    <property type="protein sequence ID" value="CAL5219692.1"/>
    <property type="molecule type" value="Genomic_DNA"/>
</dbReference>
<name>A0ABP1FQ46_9CHLO</name>
<proteinExistence type="predicted"/>
<reference evidence="2 3" key="1">
    <citation type="submission" date="2024-06" db="EMBL/GenBank/DDBJ databases">
        <authorList>
            <person name="Kraege A."/>
            <person name="Thomma B."/>
        </authorList>
    </citation>
    <scope>NUCLEOTIDE SEQUENCE [LARGE SCALE GENOMIC DNA]</scope>
</reference>
<gene>
    <name evidence="2" type="primary">g1580</name>
    <name evidence="2" type="ORF">VP750_LOCUS1351</name>
</gene>
<accession>A0ABP1FQ46</accession>